<dbReference type="Pfam" id="PF02886">
    <property type="entry name" value="LBP_BPI_CETP_C"/>
    <property type="match status" value="1"/>
</dbReference>
<evidence type="ECO:0000313" key="2">
    <source>
        <dbReference type="Proteomes" id="UP000095287"/>
    </source>
</evidence>
<name>A0A1I8AR05_9BILA</name>
<evidence type="ECO:0000259" key="1">
    <source>
        <dbReference type="Pfam" id="PF02886"/>
    </source>
</evidence>
<dbReference type="GO" id="GO:0005615">
    <property type="term" value="C:extracellular space"/>
    <property type="evidence" value="ECO:0007669"/>
    <property type="project" value="TreeGrafter"/>
</dbReference>
<dbReference type="SUPFAM" id="SSF55394">
    <property type="entry name" value="Bactericidal permeability-increasing protein, BPI"/>
    <property type="match status" value="1"/>
</dbReference>
<sequence>MSADMRLWIRESRIVGNATIDKLDFKLLHSEISDVDESSFADLGFLGAEFLEKVFTEALQVGIVMPTVKGVVLRNPKLSLHDRYVLIQSYFKLDETYAGKVIRGAVRKATLNGR</sequence>
<dbReference type="Gene3D" id="3.15.20.10">
    <property type="entry name" value="Bactericidal permeability-increasing protein, domain 2"/>
    <property type="match status" value="1"/>
</dbReference>
<dbReference type="PANTHER" id="PTHR10504">
    <property type="entry name" value="BACTERICIDAL PERMEABILITY-INCREASING BPI PROTEIN-RELATED"/>
    <property type="match status" value="1"/>
</dbReference>
<keyword evidence="2" id="KW-1185">Reference proteome</keyword>
<protein>
    <submittedName>
        <fullName evidence="3">BPI2 domain-containing protein</fullName>
    </submittedName>
</protein>
<dbReference type="AlphaFoldDB" id="A0A1I8AR05"/>
<dbReference type="InterPro" id="IPR001124">
    <property type="entry name" value="Lipid-bd_serum_glycop_C"/>
</dbReference>
<feature type="domain" description="Lipid-binding serum glycoprotein C-terminal" evidence="1">
    <location>
        <begin position="2"/>
        <end position="92"/>
    </location>
</feature>
<proteinExistence type="predicted"/>
<accession>A0A1I8AR05</accession>
<dbReference type="InterPro" id="IPR032942">
    <property type="entry name" value="BPI/LBP/Plunc"/>
</dbReference>
<dbReference type="GO" id="GO:0008289">
    <property type="term" value="F:lipid binding"/>
    <property type="evidence" value="ECO:0007669"/>
    <property type="project" value="InterPro"/>
</dbReference>
<dbReference type="Proteomes" id="UP000095287">
    <property type="component" value="Unplaced"/>
</dbReference>
<dbReference type="PANTHER" id="PTHR10504:SF137">
    <property type="entry name" value="BPI FOLD-CONTAINING FAMILY C PROTEIN"/>
    <property type="match status" value="1"/>
</dbReference>
<reference evidence="3" key="1">
    <citation type="submission" date="2016-11" db="UniProtKB">
        <authorList>
            <consortium name="WormBaseParasite"/>
        </authorList>
    </citation>
    <scope>IDENTIFICATION</scope>
</reference>
<organism evidence="2 3">
    <name type="scientific">Steinernema glaseri</name>
    <dbReference type="NCBI Taxonomy" id="37863"/>
    <lineage>
        <taxon>Eukaryota</taxon>
        <taxon>Metazoa</taxon>
        <taxon>Ecdysozoa</taxon>
        <taxon>Nematoda</taxon>
        <taxon>Chromadorea</taxon>
        <taxon>Rhabditida</taxon>
        <taxon>Tylenchina</taxon>
        <taxon>Panagrolaimomorpha</taxon>
        <taxon>Strongyloidoidea</taxon>
        <taxon>Steinernematidae</taxon>
        <taxon>Steinernema</taxon>
    </lineage>
</organism>
<dbReference type="InterPro" id="IPR017943">
    <property type="entry name" value="Bactericidal_perm-incr_a/b_dom"/>
</dbReference>
<dbReference type="WBParaSite" id="L893_g8270.t1">
    <property type="protein sequence ID" value="L893_g8270.t1"/>
    <property type="gene ID" value="L893_g8270"/>
</dbReference>
<evidence type="ECO:0000313" key="3">
    <source>
        <dbReference type="WBParaSite" id="L893_g8270.t1"/>
    </source>
</evidence>